<evidence type="ECO:0000313" key="2">
    <source>
        <dbReference type="Proteomes" id="UP000184300"/>
    </source>
</evidence>
<gene>
    <name evidence="1" type="ORF">ASPGLDRAFT_375073</name>
</gene>
<dbReference type="EMBL" id="KV878898">
    <property type="protein sequence ID" value="OJJ84028.1"/>
    <property type="molecule type" value="Genomic_DNA"/>
</dbReference>
<protein>
    <submittedName>
        <fullName evidence="1">Uncharacterized protein</fullName>
    </submittedName>
</protein>
<dbReference type="RefSeq" id="XP_022400726.1">
    <property type="nucleotide sequence ID" value="XM_022544831.1"/>
</dbReference>
<sequence length="81" mass="9768">METIWLDKMYGVEEFAVRRMAGTLLPWHEIRWSESIDMTRVQMSMVFYHSDTFIIMVIIKRSSDLERRTRSNMGFSFRLSI</sequence>
<accession>A0A1L9VJC5</accession>
<dbReference type="Proteomes" id="UP000184300">
    <property type="component" value="Unassembled WGS sequence"/>
</dbReference>
<dbReference type="VEuPathDB" id="FungiDB:ASPGLDRAFT_375073"/>
<organism evidence="1 2">
    <name type="scientific">Aspergillus glaucus CBS 516.65</name>
    <dbReference type="NCBI Taxonomy" id="1160497"/>
    <lineage>
        <taxon>Eukaryota</taxon>
        <taxon>Fungi</taxon>
        <taxon>Dikarya</taxon>
        <taxon>Ascomycota</taxon>
        <taxon>Pezizomycotina</taxon>
        <taxon>Eurotiomycetes</taxon>
        <taxon>Eurotiomycetidae</taxon>
        <taxon>Eurotiales</taxon>
        <taxon>Aspergillaceae</taxon>
        <taxon>Aspergillus</taxon>
        <taxon>Aspergillus subgen. Aspergillus</taxon>
    </lineage>
</organism>
<evidence type="ECO:0000313" key="1">
    <source>
        <dbReference type="EMBL" id="OJJ84028.1"/>
    </source>
</evidence>
<dbReference type="AlphaFoldDB" id="A0A1L9VJC5"/>
<name>A0A1L9VJC5_ASPGL</name>
<reference evidence="2" key="1">
    <citation type="journal article" date="2017" name="Genome Biol.">
        <title>Comparative genomics reveals high biological diversity and specific adaptations in the industrially and medically important fungal genus Aspergillus.</title>
        <authorList>
            <person name="de Vries R.P."/>
            <person name="Riley R."/>
            <person name="Wiebenga A."/>
            <person name="Aguilar-Osorio G."/>
            <person name="Amillis S."/>
            <person name="Uchima C.A."/>
            <person name="Anderluh G."/>
            <person name="Asadollahi M."/>
            <person name="Askin M."/>
            <person name="Barry K."/>
            <person name="Battaglia E."/>
            <person name="Bayram O."/>
            <person name="Benocci T."/>
            <person name="Braus-Stromeyer S.A."/>
            <person name="Caldana C."/>
            <person name="Canovas D."/>
            <person name="Cerqueira G.C."/>
            <person name="Chen F."/>
            <person name="Chen W."/>
            <person name="Choi C."/>
            <person name="Clum A."/>
            <person name="Dos Santos R.A."/>
            <person name="Damasio A.R."/>
            <person name="Diallinas G."/>
            <person name="Emri T."/>
            <person name="Fekete E."/>
            <person name="Flipphi M."/>
            <person name="Freyberg S."/>
            <person name="Gallo A."/>
            <person name="Gournas C."/>
            <person name="Habgood R."/>
            <person name="Hainaut M."/>
            <person name="Harispe M.L."/>
            <person name="Henrissat B."/>
            <person name="Hilden K.S."/>
            <person name="Hope R."/>
            <person name="Hossain A."/>
            <person name="Karabika E."/>
            <person name="Karaffa L."/>
            <person name="Karanyi Z."/>
            <person name="Krasevec N."/>
            <person name="Kuo A."/>
            <person name="Kusch H."/>
            <person name="LaButti K."/>
            <person name="Lagendijk E.L."/>
            <person name="Lapidus A."/>
            <person name="Levasseur A."/>
            <person name="Lindquist E."/>
            <person name="Lipzen A."/>
            <person name="Logrieco A.F."/>
            <person name="MacCabe A."/>
            <person name="Maekelae M.R."/>
            <person name="Malavazi I."/>
            <person name="Melin P."/>
            <person name="Meyer V."/>
            <person name="Mielnichuk N."/>
            <person name="Miskei M."/>
            <person name="Molnar A.P."/>
            <person name="Mule G."/>
            <person name="Ngan C.Y."/>
            <person name="Orejas M."/>
            <person name="Orosz E."/>
            <person name="Ouedraogo J.P."/>
            <person name="Overkamp K.M."/>
            <person name="Park H.-S."/>
            <person name="Perrone G."/>
            <person name="Piumi F."/>
            <person name="Punt P.J."/>
            <person name="Ram A.F."/>
            <person name="Ramon A."/>
            <person name="Rauscher S."/>
            <person name="Record E."/>
            <person name="Riano-Pachon D.M."/>
            <person name="Robert V."/>
            <person name="Roehrig J."/>
            <person name="Ruller R."/>
            <person name="Salamov A."/>
            <person name="Salih N.S."/>
            <person name="Samson R.A."/>
            <person name="Sandor E."/>
            <person name="Sanguinetti M."/>
            <person name="Schuetze T."/>
            <person name="Sepcic K."/>
            <person name="Shelest E."/>
            <person name="Sherlock G."/>
            <person name="Sophianopoulou V."/>
            <person name="Squina F.M."/>
            <person name="Sun H."/>
            <person name="Susca A."/>
            <person name="Todd R.B."/>
            <person name="Tsang A."/>
            <person name="Unkles S.E."/>
            <person name="van de Wiele N."/>
            <person name="van Rossen-Uffink D."/>
            <person name="Oliveira J.V."/>
            <person name="Vesth T.C."/>
            <person name="Visser J."/>
            <person name="Yu J.-H."/>
            <person name="Zhou M."/>
            <person name="Andersen M.R."/>
            <person name="Archer D.B."/>
            <person name="Baker S.E."/>
            <person name="Benoit I."/>
            <person name="Brakhage A.A."/>
            <person name="Braus G.H."/>
            <person name="Fischer R."/>
            <person name="Frisvad J.C."/>
            <person name="Goldman G.H."/>
            <person name="Houbraken J."/>
            <person name="Oakley B."/>
            <person name="Pocsi I."/>
            <person name="Scazzocchio C."/>
            <person name="Seiboth B."/>
            <person name="vanKuyk P.A."/>
            <person name="Wortman J."/>
            <person name="Dyer P.S."/>
            <person name="Grigoriev I.V."/>
        </authorList>
    </citation>
    <scope>NUCLEOTIDE SEQUENCE [LARGE SCALE GENOMIC DNA]</scope>
    <source>
        <strain evidence="2">CBS 516.65</strain>
    </source>
</reference>
<dbReference type="GeneID" id="34461092"/>
<keyword evidence="2" id="KW-1185">Reference proteome</keyword>
<proteinExistence type="predicted"/>